<keyword evidence="2" id="KW-1185">Reference proteome</keyword>
<accession>A0AAE2SE30</accession>
<protein>
    <submittedName>
        <fullName evidence="1">SRPBCC family protein</fullName>
    </submittedName>
</protein>
<organism evidence="1 2">
    <name type="scientific">Oceaniferula flava</name>
    <dbReference type="NCBI Taxonomy" id="2800421"/>
    <lineage>
        <taxon>Bacteria</taxon>
        <taxon>Pseudomonadati</taxon>
        <taxon>Verrucomicrobiota</taxon>
        <taxon>Verrucomicrobiia</taxon>
        <taxon>Verrucomicrobiales</taxon>
        <taxon>Verrucomicrobiaceae</taxon>
        <taxon>Oceaniferula</taxon>
    </lineage>
</organism>
<dbReference type="AlphaFoldDB" id="A0AAE2SE30"/>
<dbReference type="Proteomes" id="UP000634206">
    <property type="component" value="Unassembled WGS sequence"/>
</dbReference>
<dbReference type="SUPFAM" id="SSF55961">
    <property type="entry name" value="Bet v1-like"/>
    <property type="match status" value="1"/>
</dbReference>
<name>A0AAE2SE30_9BACT</name>
<evidence type="ECO:0000313" key="1">
    <source>
        <dbReference type="EMBL" id="MBK1854631.1"/>
    </source>
</evidence>
<gene>
    <name evidence="1" type="ORF">JIN83_06650</name>
</gene>
<dbReference type="EMBL" id="JAENIG010000003">
    <property type="protein sequence ID" value="MBK1854631.1"/>
    <property type="molecule type" value="Genomic_DNA"/>
</dbReference>
<dbReference type="Gene3D" id="3.30.530.20">
    <property type="match status" value="1"/>
</dbReference>
<evidence type="ECO:0000313" key="2">
    <source>
        <dbReference type="Proteomes" id="UP000634206"/>
    </source>
</evidence>
<dbReference type="InterPro" id="IPR023393">
    <property type="entry name" value="START-like_dom_sf"/>
</dbReference>
<reference evidence="1" key="1">
    <citation type="submission" date="2021-01" db="EMBL/GenBank/DDBJ databases">
        <title>Modified the classification status of verrucomicrobia.</title>
        <authorList>
            <person name="Feng X."/>
        </authorList>
    </citation>
    <scope>NUCLEOTIDE SEQUENCE</scope>
    <source>
        <strain evidence="1">5K15</strain>
    </source>
</reference>
<comment type="caution">
    <text evidence="1">The sequence shown here is derived from an EMBL/GenBank/DDBJ whole genome shotgun (WGS) entry which is preliminary data.</text>
</comment>
<proteinExistence type="predicted"/>
<dbReference type="CDD" id="cd07820">
    <property type="entry name" value="SRPBCC_3"/>
    <property type="match status" value="1"/>
</dbReference>
<sequence length="143" mass="16499">MAEAWEFFSTPRNLDRLTPKSVGFKITHCASETMHQGQIIAYKIKVAPMIWVSWLTEISQVENRVMFVDSQLSGPYKVWHHTHRFQENENGVMMTDDVAYVMPFGILGELVHALFVKRQLTHIFDERRRLVAEVFSAKSASAT</sequence>